<protein>
    <submittedName>
        <fullName evidence="3">Uncharacterized protein LOC100205670 isoform X2</fullName>
    </submittedName>
</protein>
<name>A0ABM4D448_HYDVU</name>
<dbReference type="Proteomes" id="UP001652625">
    <property type="component" value="Chromosome 12"/>
</dbReference>
<organism evidence="2 3">
    <name type="scientific">Hydra vulgaris</name>
    <name type="common">Hydra</name>
    <name type="synonym">Hydra attenuata</name>
    <dbReference type="NCBI Taxonomy" id="6087"/>
    <lineage>
        <taxon>Eukaryota</taxon>
        <taxon>Metazoa</taxon>
        <taxon>Cnidaria</taxon>
        <taxon>Hydrozoa</taxon>
        <taxon>Hydroidolina</taxon>
        <taxon>Anthoathecata</taxon>
        <taxon>Aplanulata</taxon>
        <taxon>Hydridae</taxon>
        <taxon>Hydra</taxon>
    </lineage>
</organism>
<feature type="coiled-coil region" evidence="1">
    <location>
        <begin position="37"/>
        <end position="74"/>
    </location>
</feature>
<accession>A0ABM4D448</accession>
<keyword evidence="2" id="KW-1185">Reference proteome</keyword>
<dbReference type="RefSeq" id="XP_065669051.1">
    <property type="nucleotide sequence ID" value="XM_065812979.1"/>
</dbReference>
<proteinExistence type="predicted"/>
<evidence type="ECO:0000313" key="3">
    <source>
        <dbReference type="RefSeq" id="XP_065669051.1"/>
    </source>
</evidence>
<evidence type="ECO:0000256" key="1">
    <source>
        <dbReference type="SAM" id="Coils"/>
    </source>
</evidence>
<evidence type="ECO:0000313" key="2">
    <source>
        <dbReference type="Proteomes" id="UP001652625"/>
    </source>
</evidence>
<gene>
    <name evidence="3" type="primary">LOC100205670</name>
</gene>
<sequence>MPVLYSRKRLTQDELKHMKPYILELRKREQEKNVSILQQIKQEDDAMKTECQELEELEKQINEQERLLYDVKKKIEESEVHLFVLRNKKCEIFSNIRETLTKSEKPLDDITEIH</sequence>
<reference evidence="3" key="1">
    <citation type="submission" date="2025-08" db="UniProtKB">
        <authorList>
            <consortium name="RefSeq"/>
        </authorList>
    </citation>
    <scope>IDENTIFICATION</scope>
</reference>
<dbReference type="GeneID" id="100205670"/>
<keyword evidence="1" id="KW-0175">Coiled coil</keyword>